<feature type="signal peptide" evidence="4">
    <location>
        <begin position="1"/>
        <end position="15"/>
    </location>
</feature>
<dbReference type="InterPro" id="IPR013806">
    <property type="entry name" value="Kringle-like"/>
</dbReference>
<dbReference type="InterPro" id="IPR038178">
    <property type="entry name" value="Kringle_sf"/>
</dbReference>
<dbReference type="InterPro" id="IPR000001">
    <property type="entry name" value="Kringle"/>
</dbReference>
<dbReference type="SMART" id="SM00130">
    <property type="entry name" value="KR"/>
    <property type="match status" value="1"/>
</dbReference>
<dbReference type="AlphaFoldDB" id="A0A7S3UQH3"/>
<evidence type="ECO:0000256" key="3">
    <source>
        <dbReference type="SAM" id="MobiDB-lite"/>
    </source>
</evidence>
<accession>A0A7S3UQH3</accession>
<dbReference type="PROSITE" id="PS00021">
    <property type="entry name" value="KRINGLE_1"/>
    <property type="match status" value="1"/>
</dbReference>
<feature type="compositionally biased region" description="Polar residues" evidence="3">
    <location>
        <begin position="122"/>
        <end position="131"/>
    </location>
</feature>
<evidence type="ECO:0000256" key="2">
    <source>
        <dbReference type="ARBA" id="ARBA00023157"/>
    </source>
</evidence>
<dbReference type="PROSITE" id="PS50070">
    <property type="entry name" value="KRINGLE_2"/>
    <property type="match status" value="1"/>
</dbReference>
<reference evidence="6" key="1">
    <citation type="submission" date="2021-01" db="EMBL/GenBank/DDBJ databases">
        <authorList>
            <person name="Corre E."/>
            <person name="Pelletier E."/>
            <person name="Niang G."/>
            <person name="Scheremetjew M."/>
            <person name="Finn R."/>
            <person name="Kale V."/>
            <person name="Holt S."/>
            <person name="Cochrane G."/>
            <person name="Meng A."/>
            <person name="Brown T."/>
            <person name="Cohen L."/>
        </authorList>
    </citation>
    <scope>NUCLEOTIDE SEQUENCE</scope>
    <source>
        <strain evidence="6">CCMP1795</strain>
    </source>
</reference>
<feature type="domain" description="Kringle" evidence="5">
    <location>
        <begin position="29"/>
        <end position="91"/>
    </location>
</feature>
<evidence type="ECO:0000313" key="6">
    <source>
        <dbReference type="EMBL" id="CAE0620556.1"/>
    </source>
</evidence>
<evidence type="ECO:0000259" key="5">
    <source>
        <dbReference type="PROSITE" id="PS50070"/>
    </source>
</evidence>
<gene>
    <name evidence="6" type="ORF">OMAR00292_LOCUS5922</name>
</gene>
<keyword evidence="2" id="KW-1015">Disulfide bond</keyword>
<evidence type="ECO:0000256" key="1">
    <source>
        <dbReference type="ARBA" id="ARBA00022572"/>
    </source>
</evidence>
<dbReference type="EMBL" id="HBIT01011313">
    <property type="protein sequence ID" value="CAE0620556.1"/>
    <property type="molecule type" value="Transcribed_RNA"/>
</dbReference>
<organism evidence="6">
    <name type="scientific">Oxyrrhis marina</name>
    <name type="common">Dinoflagellate</name>
    <dbReference type="NCBI Taxonomy" id="2969"/>
    <lineage>
        <taxon>Eukaryota</taxon>
        <taxon>Sar</taxon>
        <taxon>Alveolata</taxon>
        <taxon>Dinophyceae</taxon>
        <taxon>Oxyrrhinales</taxon>
        <taxon>Oxyrrhinaceae</taxon>
        <taxon>Oxyrrhis</taxon>
    </lineage>
</organism>
<keyword evidence="4" id="KW-0732">Signal</keyword>
<sequence length="131" mass="14655">MKFAVLWMSVVPAAGMQLRRRSPEADEFDCFVDKGVDYTGLHKQTKSGRPCIKWPSAPDDFTYCRNRDEEMNQPYCFFAEGEKEACAVPKCAAGAEALHGWVADPGTVTHEEPCTPKPTALSDKSSQYFLR</sequence>
<proteinExistence type="predicted"/>
<dbReference type="SUPFAM" id="SSF57440">
    <property type="entry name" value="Kringle-like"/>
    <property type="match status" value="1"/>
</dbReference>
<protein>
    <recommendedName>
        <fullName evidence="5">Kringle domain-containing protein</fullName>
    </recommendedName>
</protein>
<evidence type="ECO:0000256" key="4">
    <source>
        <dbReference type="SAM" id="SignalP"/>
    </source>
</evidence>
<feature type="chain" id="PRO_5030700784" description="Kringle domain-containing protein" evidence="4">
    <location>
        <begin position="16"/>
        <end position="131"/>
    </location>
</feature>
<dbReference type="Gene3D" id="2.40.20.10">
    <property type="entry name" value="Plasminogen Kringle 4"/>
    <property type="match status" value="1"/>
</dbReference>
<name>A0A7S3UQH3_OXYMA</name>
<keyword evidence="1" id="KW-0420">Kringle</keyword>
<dbReference type="InterPro" id="IPR018056">
    <property type="entry name" value="Kringle_CS"/>
</dbReference>
<feature type="region of interest" description="Disordered" evidence="3">
    <location>
        <begin position="109"/>
        <end position="131"/>
    </location>
</feature>